<name>A0A3E2B339_9FIRM</name>
<dbReference type="EMBL" id="QQRQ01000011">
    <property type="protein sequence ID" value="RFT06401.1"/>
    <property type="molecule type" value="Genomic_DNA"/>
</dbReference>
<comment type="caution">
    <text evidence="2">The sequence shown here is derived from an EMBL/GenBank/DDBJ whole genome shotgun (WGS) entry which is preliminary data.</text>
</comment>
<organism evidence="2 3">
    <name type="scientific">Evtepia gabavorous</name>
    <dbReference type="NCBI Taxonomy" id="2211183"/>
    <lineage>
        <taxon>Bacteria</taxon>
        <taxon>Bacillati</taxon>
        <taxon>Bacillota</taxon>
        <taxon>Clostridia</taxon>
        <taxon>Eubacteriales</taxon>
        <taxon>Evtepia</taxon>
    </lineage>
</organism>
<protein>
    <recommendedName>
        <fullName evidence="1">DUF4015 domain-containing protein</fullName>
    </recommendedName>
</protein>
<feature type="domain" description="DUF4015" evidence="1">
    <location>
        <begin position="1"/>
        <end position="175"/>
    </location>
</feature>
<accession>A0A3E2B339</accession>
<evidence type="ECO:0000313" key="3">
    <source>
        <dbReference type="Proteomes" id="UP000260649"/>
    </source>
</evidence>
<sequence>MKTADGALGYVSALPLAADAGASSGDPDRNEVLRALNDTPGLYTVAQVSCLRDSALVREEPGLSLHRVSGSPWLDESRQGWLDPAQPQVQSYLIGLCRELAQLGFDEILLTDCGFPTQGDLDSLRAVEEKEETLETFCRQLQGALADTPVTLSVMGQRDSVTADPVSGQTTALLATFGRVWTQAEDQEALAAFDPVVLPAVS</sequence>
<reference evidence="2 3" key="1">
    <citation type="submission" date="2018-07" db="EMBL/GenBank/DDBJ databases">
        <title>GABA Modulating Bacteria of the Human Gut Microbiota.</title>
        <authorList>
            <person name="Strandwitz P."/>
            <person name="Kim K.H."/>
            <person name="Terekhova D."/>
            <person name="Liu J.K."/>
            <person name="Sharma A."/>
            <person name="Levering J."/>
            <person name="Mcdonald D."/>
            <person name="Dietrich D."/>
            <person name="Ramadhar T.R."/>
            <person name="Lekbua A."/>
            <person name="Mroue N."/>
            <person name="Liston C."/>
            <person name="Stewart E.J."/>
            <person name="Dubin M.J."/>
            <person name="Zengler K."/>
            <person name="Knight R."/>
            <person name="Gilbert J.A."/>
            <person name="Clardy J."/>
            <person name="Lewis K."/>
        </authorList>
    </citation>
    <scope>NUCLEOTIDE SEQUENCE [LARGE SCALE GENOMIC DNA]</scope>
    <source>
        <strain evidence="2 3">KLE1738</strain>
    </source>
</reference>
<dbReference type="SUPFAM" id="SSF51445">
    <property type="entry name" value="(Trans)glycosidases"/>
    <property type="match status" value="1"/>
</dbReference>
<keyword evidence="3" id="KW-1185">Reference proteome</keyword>
<evidence type="ECO:0000313" key="2">
    <source>
        <dbReference type="EMBL" id="RFT06401.1"/>
    </source>
</evidence>
<dbReference type="Pfam" id="PF13200">
    <property type="entry name" value="DUF4015"/>
    <property type="match status" value="1"/>
</dbReference>
<dbReference type="OrthoDB" id="9774125at2"/>
<proteinExistence type="predicted"/>
<dbReference type="AlphaFoldDB" id="A0A3E2B339"/>
<dbReference type="Gene3D" id="3.20.20.80">
    <property type="entry name" value="Glycosidases"/>
    <property type="match status" value="1"/>
</dbReference>
<dbReference type="InterPro" id="IPR017853">
    <property type="entry name" value="GH"/>
</dbReference>
<dbReference type="InterPro" id="IPR025275">
    <property type="entry name" value="DUF4015"/>
</dbReference>
<evidence type="ECO:0000259" key="1">
    <source>
        <dbReference type="Pfam" id="PF13200"/>
    </source>
</evidence>
<gene>
    <name evidence="2" type="ORF">DV520_07675</name>
</gene>
<dbReference type="Proteomes" id="UP000260649">
    <property type="component" value="Unassembled WGS sequence"/>
</dbReference>